<reference evidence="2 3" key="1">
    <citation type="journal article" date="2019" name="Int. J. Syst. Evol. Microbiol.">
        <title>The Global Catalogue of Microorganisms (GCM) 10K type strain sequencing project: providing services to taxonomists for standard genome sequencing and annotation.</title>
        <authorList>
            <consortium name="The Broad Institute Genomics Platform"/>
            <consortium name="The Broad Institute Genome Sequencing Center for Infectious Disease"/>
            <person name="Wu L."/>
            <person name="Ma J."/>
        </authorList>
    </citation>
    <scope>NUCLEOTIDE SEQUENCE [LARGE SCALE GENOMIC DNA]</scope>
    <source>
        <strain evidence="2 3">JCM 3325</strain>
    </source>
</reference>
<protein>
    <recommendedName>
        <fullName evidence="4">Adhesin domain-containing protein</fullName>
    </recommendedName>
</protein>
<dbReference type="Proteomes" id="UP001501231">
    <property type="component" value="Unassembled WGS sequence"/>
</dbReference>
<evidence type="ECO:0000313" key="2">
    <source>
        <dbReference type="EMBL" id="GAA2413895.1"/>
    </source>
</evidence>
<keyword evidence="1" id="KW-0812">Transmembrane</keyword>
<sequence>MTEAVETGGARPRRRGIWVMLAVGTALAVLMPAGLRVYGTAIRRTTTDAVVHRRPITDVEIDAGGARVTVGPGRSGQVRVFKRLTWAFSRPRVEQIWAGEVLLVRFTCDGDKGVYPDLECGADLDLRIPPGARVRARIGSGEFRVRGISGDLRLEAGSGLLDMADVNGRVWARSGSGEITGTDLAATELEAEVGSGRIGLGFAAPPSRVKASAGSGEVRVTVPRGSYYRVGLEGGTGSARVDPALGDRSSPREIVAKAGSGPIRIGYPGGSR</sequence>
<organism evidence="2 3">
    <name type="scientific">Actinomadura vinacea</name>
    <dbReference type="NCBI Taxonomy" id="115336"/>
    <lineage>
        <taxon>Bacteria</taxon>
        <taxon>Bacillati</taxon>
        <taxon>Actinomycetota</taxon>
        <taxon>Actinomycetes</taxon>
        <taxon>Streptosporangiales</taxon>
        <taxon>Thermomonosporaceae</taxon>
        <taxon>Actinomadura</taxon>
    </lineage>
</organism>
<feature type="transmembrane region" description="Helical" evidence="1">
    <location>
        <begin position="16"/>
        <end position="35"/>
    </location>
</feature>
<evidence type="ECO:0000313" key="3">
    <source>
        <dbReference type="Proteomes" id="UP001501231"/>
    </source>
</evidence>
<evidence type="ECO:0000256" key="1">
    <source>
        <dbReference type="SAM" id="Phobius"/>
    </source>
</evidence>
<dbReference type="EMBL" id="BAAARW010000011">
    <property type="protein sequence ID" value="GAA2413895.1"/>
    <property type="molecule type" value="Genomic_DNA"/>
</dbReference>
<comment type="caution">
    <text evidence="2">The sequence shown here is derived from an EMBL/GenBank/DDBJ whole genome shotgun (WGS) entry which is preliminary data.</text>
</comment>
<proteinExistence type="predicted"/>
<keyword evidence="1" id="KW-0472">Membrane</keyword>
<evidence type="ECO:0008006" key="4">
    <source>
        <dbReference type="Google" id="ProtNLM"/>
    </source>
</evidence>
<name>A0ABN3IUF9_9ACTN</name>
<keyword evidence="3" id="KW-1185">Reference proteome</keyword>
<gene>
    <name evidence="2" type="ORF">GCM10010191_24670</name>
</gene>
<keyword evidence="1" id="KW-1133">Transmembrane helix</keyword>
<dbReference type="RefSeq" id="WP_344588939.1">
    <property type="nucleotide sequence ID" value="NZ_BAAARW010000011.1"/>
</dbReference>
<accession>A0ABN3IUF9</accession>